<keyword evidence="5 12" id="KW-0963">Cytoplasm</keyword>
<evidence type="ECO:0000256" key="5">
    <source>
        <dbReference type="ARBA" id="ARBA00022490"/>
    </source>
</evidence>
<name>A0ABT9SD12_9BURK</name>
<dbReference type="Pfam" id="PF01475">
    <property type="entry name" value="FUR"/>
    <property type="match status" value="1"/>
</dbReference>
<evidence type="ECO:0000313" key="14">
    <source>
        <dbReference type="Proteomes" id="UP001226867"/>
    </source>
</evidence>
<gene>
    <name evidence="12" type="primary">fur</name>
    <name evidence="13" type="ORF">J2W36_004524</name>
</gene>
<dbReference type="PANTHER" id="PTHR33202">
    <property type="entry name" value="ZINC UPTAKE REGULATION PROTEIN"/>
    <property type="match status" value="1"/>
</dbReference>
<keyword evidence="12" id="KW-0408">Iron</keyword>
<evidence type="ECO:0000256" key="8">
    <source>
        <dbReference type="ARBA" id="ARBA00022833"/>
    </source>
</evidence>
<proteinExistence type="inferred from homology"/>
<keyword evidence="6 12" id="KW-0678">Repressor</keyword>
<evidence type="ECO:0000313" key="13">
    <source>
        <dbReference type="EMBL" id="MDP9902247.1"/>
    </source>
</evidence>
<keyword evidence="10 12" id="KW-0238">DNA-binding</keyword>
<dbReference type="Gene3D" id="1.10.10.10">
    <property type="entry name" value="Winged helix-like DNA-binding domain superfamily/Winged helix DNA-binding domain"/>
    <property type="match status" value="1"/>
</dbReference>
<dbReference type="Gene3D" id="3.30.1490.190">
    <property type="match status" value="1"/>
</dbReference>
<evidence type="ECO:0000256" key="11">
    <source>
        <dbReference type="ARBA" id="ARBA00023163"/>
    </source>
</evidence>
<evidence type="ECO:0000256" key="12">
    <source>
        <dbReference type="RuleBase" id="RU364037"/>
    </source>
</evidence>
<dbReference type="InterPro" id="IPR036390">
    <property type="entry name" value="WH_DNA-bd_sf"/>
</dbReference>
<evidence type="ECO:0000256" key="7">
    <source>
        <dbReference type="ARBA" id="ARBA00022723"/>
    </source>
</evidence>
<dbReference type="InterPro" id="IPR043135">
    <property type="entry name" value="Fur_C"/>
</dbReference>
<reference evidence="13 14" key="1">
    <citation type="submission" date="2023-07" db="EMBL/GenBank/DDBJ databases">
        <title>Sorghum-associated microbial communities from plants grown in Nebraska, USA.</title>
        <authorList>
            <person name="Schachtman D."/>
        </authorList>
    </citation>
    <scope>NUCLEOTIDE SEQUENCE [LARGE SCALE GENOMIC DNA]</scope>
    <source>
        <strain evidence="13 14">DS1607</strain>
    </source>
</reference>
<organism evidence="13 14">
    <name type="scientific">Variovorax ginsengisoli</name>
    <dbReference type="NCBI Taxonomy" id="363844"/>
    <lineage>
        <taxon>Bacteria</taxon>
        <taxon>Pseudomonadati</taxon>
        <taxon>Pseudomonadota</taxon>
        <taxon>Betaproteobacteria</taxon>
        <taxon>Burkholderiales</taxon>
        <taxon>Comamonadaceae</taxon>
        <taxon>Variovorax</taxon>
    </lineage>
</organism>
<dbReference type="PANTHER" id="PTHR33202:SF2">
    <property type="entry name" value="FERRIC UPTAKE REGULATION PROTEIN"/>
    <property type="match status" value="1"/>
</dbReference>
<comment type="similarity">
    <text evidence="2 12">Belongs to the Fur family.</text>
</comment>
<evidence type="ECO:0000256" key="3">
    <source>
        <dbReference type="ARBA" id="ARBA00011738"/>
    </source>
</evidence>
<protein>
    <recommendedName>
        <fullName evidence="4 12">Ferric uptake regulation protein</fullName>
    </recommendedName>
</protein>
<comment type="caution">
    <text evidence="13">The sequence shown here is derived from an EMBL/GenBank/DDBJ whole genome shotgun (WGS) entry which is preliminary data.</text>
</comment>
<dbReference type="InterPro" id="IPR036388">
    <property type="entry name" value="WH-like_DNA-bd_sf"/>
</dbReference>
<dbReference type="RefSeq" id="WP_307692001.1">
    <property type="nucleotide sequence ID" value="NZ_JAUSRO010000017.1"/>
</dbReference>
<keyword evidence="11 12" id="KW-0804">Transcription</keyword>
<accession>A0ABT9SD12</accession>
<comment type="subcellular location">
    <subcellularLocation>
        <location evidence="1 12">Cytoplasm</location>
    </subcellularLocation>
</comment>
<dbReference type="Proteomes" id="UP001226867">
    <property type="component" value="Unassembled WGS sequence"/>
</dbReference>
<evidence type="ECO:0000256" key="4">
    <source>
        <dbReference type="ARBA" id="ARBA00020910"/>
    </source>
</evidence>
<sequence length="135" mass="14803">MLANSADLAQSGLKATLPRLKILDLFRQSTQRHLAAEDVYRLLVAEQADFGLATVYRVLSQFEQTGVLKKSQLGNGRAVFELNDGQQHHGHLVCTVTGEVHEFFDPEIEARLRAIAAERGLLLADYVVTAFGAPG</sequence>
<comment type="subunit">
    <text evidence="3 12">Homodimer.</text>
</comment>
<evidence type="ECO:0000256" key="10">
    <source>
        <dbReference type="ARBA" id="ARBA00023125"/>
    </source>
</evidence>
<evidence type="ECO:0000256" key="2">
    <source>
        <dbReference type="ARBA" id="ARBA00007957"/>
    </source>
</evidence>
<dbReference type="InterPro" id="IPR002481">
    <property type="entry name" value="FUR"/>
</dbReference>
<evidence type="ECO:0000256" key="9">
    <source>
        <dbReference type="ARBA" id="ARBA00023015"/>
    </source>
</evidence>
<dbReference type="SUPFAM" id="SSF46785">
    <property type="entry name" value="Winged helix' DNA-binding domain"/>
    <property type="match status" value="1"/>
</dbReference>
<dbReference type="CDD" id="cd07153">
    <property type="entry name" value="Fur_like"/>
    <property type="match status" value="1"/>
</dbReference>
<evidence type="ECO:0000256" key="1">
    <source>
        <dbReference type="ARBA" id="ARBA00004496"/>
    </source>
</evidence>
<keyword evidence="9 12" id="KW-0805">Transcription regulation</keyword>
<keyword evidence="7 12" id="KW-0479">Metal-binding</keyword>
<evidence type="ECO:0000256" key="6">
    <source>
        <dbReference type="ARBA" id="ARBA00022491"/>
    </source>
</evidence>
<keyword evidence="14" id="KW-1185">Reference proteome</keyword>
<dbReference type="EMBL" id="JAUSRO010000017">
    <property type="protein sequence ID" value="MDP9902247.1"/>
    <property type="molecule type" value="Genomic_DNA"/>
</dbReference>
<keyword evidence="8 12" id="KW-0862">Zinc</keyword>